<keyword evidence="2" id="KW-1185">Reference proteome</keyword>
<protein>
    <submittedName>
        <fullName evidence="1">Uncharacterized protein</fullName>
    </submittedName>
</protein>
<evidence type="ECO:0000313" key="2">
    <source>
        <dbReference type="Proteomes" id="UP000821837"/>
    </source>
</evidence>
<proteinExistence type="predicted"/>
<reference evidence="1" key="1">
    <citation type="journal article" date="2020" name="Cell">
        <title>Large-Scale Comparative Analyses of Tick Genomes Elucidate Their Genetic Diversity and Vector Capacities.</title>
        <authorList>
            <consortium name="Tick Genome and Microbiome Consortium (TIGMIC)"/>
            <person name="Jia N."/>
            <person name="Wang J."/>
            <person name="Shi W."/>
            <person name="Du L."/>
            <person name="Sun Y."/>
            <person name="Zhan W."/>
            <person name="Jiang J.F."/>
            <person name="Wang Q."/>
            <person name="Zhang B."/>
            <person name="Ji P."/>
            <person name="Bell-Sakyi L."/>
            <person name="Cui X.M."/>
            <person name="Yuan T.T."/>
            <person name="Jiang B.G."/>
            <person name="Yang W.F."/>
            <person name="Lam T.T."/>
            <person name="Chang Q.C."/>
            <person name="Ding S.J."/>
            <person name="Wang X.J."/>
            <person name="Zhu J.G."/>
            <person name="Ruan X.D."/>
            <person name="Zhao L."/>
            <person name="Wei J.T."/>
            <person name="Ye R.Z."/>
            <person name="Que T.C."/>
            <person name="Du C.H."/>
            <person name="Zhou Y.H."/>
            <person name="Cheng J.X."/>
            <person name="Dai P.F."/>
            <person name="Guo W.B."/>
            <person name="Han X.H."/>
            <person name="Huang E.J."/>
            <person name="Li L.F."/>
            <person name="Wei W."/>
            <person name="Gao Y.C."/>
            <person name="Liu J.Z."/>
            <person name="Shao H.Z."/>
            <person name="Wang X."/>
            <person name="Wang C.C."/>
            <person name="Yang T.C."/>
            <person name="Huo Q.B."/>
            <person name="Li W."/>
            <person name="Chen H.Y."/>
            <person name="Chen S.E."/>
            <person name="Zhou L.G."/>
            <person name="Ni X.B."/>
            <person name="Tian J.H."/>
            <person name="Sheng Y."/>
            <person name="Liu T."/>
            <person name="Pan Y.S."/>
            <person name="Xia L.Y."/>
            <person name="Li J."/>
            <person name="Zhao F."/>
            <person name="Cao W.C."/>
        </authorList>
    </citation>
    <scope>NUCLEOTIDE SEQUENCE</scope>
    <source>
        <strain evidence="1">Rsan-2018</strain>
    </source>
</reference>
<comment type="caution">
    <text evidence="1">The sequence shown here is derived from an EMBL/GenBank/DDBJ whole genome shotgun (WGS) entry which is preliminary data.</text>
</comment>
<name>A0A9D4T214_RHISA</name>
<sequence length="87" mass="9909">MTLPDLSSSIPQFDGLHSRSVNIWLDDVRRVQQFASWDDTSARQSTSSKLKGTARNWHRAFGNQYSTWATWSAALKDTFCAQLCLIE</sequence>
<dbReference type="EMBL" id="JABSTV010001248">
    <property type="protein sequence ID" value="KAH7968595.1"/>
    <property type="molecule type" value="Genomic_DNA"/>
</dbReference>
<accession>A0A9D4T214</accession>
<dbReference type="AlphaFoldDB" id="A0A9D4T214"/>
<evidence type="ECO:0000313" key="1">
    <source>
        <dbReference type="EMBL" id="KAH7968595.1"/>
    </source>
</evidence>
<reference evidence="1" key="2">
    <citation type="submission" date="2021-09" db="EMBL/GenBank/DDBJ databases">
        <authorList>
            <person name="Jia N."/>
            <person name="Wang J."/>
            <person name="Shi W."/>
            <person name="Du L."/>
            <person name="Sun Y."/>
            <person name="Zhan W."/>
            <person name="Jiang J."/>
            <person name="Wang Q."/>
            <person name="Zhang B."/>
            <person name="Ji P."/>
            <person name="Sakyi L.B."/>
            <person name="Cui X."/>
            <person name="Yuan T."/>
            <person name="Jiang B."/>
            <person name="Yang W."/>
            <person name="Lam T.T.-Y."/>
            <person name="Chang Q."/>
            <person name="Ding S."/>
            <person name="Wang X."/>
            <person name="Zhu J."/>
            <person name="Ruan X."/>
            <person name="Zhao L."/>
            <person name="Wei J."/>
            <person name="Que T."/>
            <person name="Du C."/>
            <person name="Cheng J."/>
            <person name="Dai P."/>
            <person name="Han X."/>
            <person name="Huang E."/>
            <person name="Gao Y."/>
            <person name="Liu J."/>
            <person name="Shao H."/>
            <person name="Ye R."/>
            <person name="Li L."/>
            <person name="Wei W."/>
            <person name="Wang X."/>
            <person name="Wang C."/>
            <person name="Huo Q."/>
            <person name="Li W."/>
            <person name="Guo W."/>
            <person name="Chen H."/>
            <person name="Chen S."/>
            <person name="Zhou L."/>
            <person name="Zhou L."/>
            <person name="Ni X."/>
            <person name="Tian J."/>
            <person name="Zhou Y."/>
            <person name="Sheng Y."/>
            <person name="Liu T."/>
            <person name="Pan Y."/>
            <person name="Xia L."/>
            <person name="Li J."/>
            <person name="Zhao F."/>
            <person name="Cao W."/>
        </authorList>
    </citation>
    <scope>NUCLEOTIDE SEQUENCE</scope>
    <source>
        <strain evidence="1">Rsan-2018</strain>
        <tissue evidence="1">Larvae</tissue>
    </source>
</reference>
<organism evidence="1 2">
    <name type="scientific">Rhipicephalus sanguineus</name>
    <name type="common">Brown dog tick</name>
    <name type="synonym">Ixodes sanguineus</name>
    <dbReference type="NCBI Taxonomy" id="34632"/>
    <lineage>
        <taxon>Eukaryota</taxon>
        <taxon>Metazoa</taxon>
        <taxon>Ecdysozoa</taxon>
        <taxon>Arthropoda</taxon>
        <taxon>Chelicerata</taxon>
        <taxon>Arachnida</taxon>
        <taxon>Acari</taxon>
        <taxon>Parasitiformes</taxon>
        <taxon>Ixodida</taxon>
        <taxon>Ixodoidea</taxon>
        <taxon>Ixodidae</taxon>
        <taxon>Rhipicephalinae</taxon>
        <taxon>Rhipicephalus</taxon>
        <taxon>Rhipicephalus</taxon>
    </lineage>
</organism>
<dbReference type="VEuPathDB" id="VectorBase:RSAN_026899"/>
<dbReference type="Proteomes" id="UP000821837">
    <property type="component" value="Unassembled WGS sequence"/>
</dbReference>
<gene>
    <name evidence="1" type="ORF">HPB52_009930</name>
</gene>